<dbReference type="SMART" id="SM01191">
    <property type="entry name" value="ENT"/>
    <property type="match status" value="1"/>
</dbReference>
<dbReference type="GO" id="GO:0005840">
    <property type="term" value="C:ribosome"/>
    <property type="evidence" value="ECO:0007669"/>
    <property type="project" value="InterPro"/>
</dbReference>
<sequence>MAAAARPLVSVKALEGDMATDSVGVQMPEVLRAPIRPDVVTFTHRLLSCNRRQPYAVSRRAGHQTSAESWGTGRAVSHSIESIEKTAQSIKVLKQIGAYADAEKAKDSVAIRPGKGKMRNRRYINRKGPLIVYGTEGSKVVKAFRNLPGVDVSNVERLNLLDLAPGGHLGRFVIWTECAFKKLDEVYGGFDTPSVKKKGFVLPRPKMANADLSRLINSDEVQSVVKPINKEVKRREARRNPLKNVAAVLKLNPYFGTARKMAALAEAARIKAKNEKLDSKRTKLSPEEASKIKAAGKAWYKTMISDSDYTEFDNFSKWLGTTHQTVTAADLLPCWISLLSSVLFFSIKNCCPCPSPRWSIPIGFEQPNWDKSESVLSRFPVSCSSIGKANRVACCRSGIMKLKNRAQEIFRDSDLVFPSGRKHGARNVQMDYGVRANRPTVVQTRCRWIIGDVTEVLDHNTWKLGKIARMLTNNYFVIRLADCIQLKEFHISSLRVPAPAAPHSRQLSVADKKSEAMNLKTKLARRGQVPYDAVPRRSNKKRKAREDTSVHPRKRTQPENATRACGLDGSSFQYRPPQFIREETDECSVASCSINDSENFANARERRRSVGFPDDAMSACPCTSGMDADAAADDEPAIGVHELELEAYQLTMRALYASGPLTWEQESLLTNLRLSLNISNDQHLRQLRHLLSSP</sequence>
<feature type="domain" description="ENT" evidence="2">
    <location>
        <begin position="636"/>
        <end position="694"/>
    </location>
</feature>
<dbReference type="InterPro" id="IPR002136">
    <property type="entry name" value="Ribosomal_uL4"/>
</dbReference>
<dbReference type="Pfam" id="PF00573">
    <property type="entry name" value="Ribosomal_L4"/>
    <property type="match status" value="1"/>
</dbReference>
<dbReference type="Pfam" id="PF03735">
    <property type="entry name" value="ENT"/>
    <property type="match status" value="1"/>
</dbReference>
<proteinExistence type="predicted"/>
<dbReference type="Pfam" id="PF14374">
    <property type="entry name" value="Ribos_L4_asso_C"/>
    <property type="match status" value="1"/>
</dbReference>
<organism evidence="3 4">
    <name type="scientific">Zizania palustris</name>
    <name type="common">Northern wild rice</name>
    <dbReference type="NCBI Taxonomy" id="103762"/>
    <lineage>
        <taxon>Eukaryota</taxon>
        <taxon>Viridiplantae</taxon>
        <taxon>Streptophyta</taxon>
        <taxon>Embryophyta</taxon>
        <taxon>Tracheophyta</taxon>
        <taxon>Spermatophyta</taxon>
        <taxon>Magnoliopsida</taxon>
        <taxon>Liliopsida</taxon>
        <taxon>Poales</taxon>
        <taxon>Poaceae</taxon>
        <taxon>BOP clade</taxon>
        <taxon>Oryzoideae</taxon>
        <taxon>Oryzeae</taxon>
        <taxon>Zizaniinae</taxon>
        <taxon>Zizania</taxon>
    </lineage>
</organism>
<dbReference type="InterPro" id="IPR005491">
    <property type="entry name" value="ENT_dom"/>
</dbReference>
<dbReference type="OrthoDB" id="663550at2759"/>
<reference evidence="3" key="1">
    <citation type="journal article" date="2021" name="bioRxiv">
        <title>Whole Genome Assembly and Annotation of Northern Wild Rice, Zizania palustris L., Supports a Whole Genome Duplication in the Zizania Genus.</title>
        <authorList>
            <person name="Haas M."/>
            <person name="Kono T."/>
            <person name="Macchietto M."/>
            <person name="Millas R."/>
            <person name="McGilp L."/>
            <person name="Shao M."/>
            <person name="Duquette J."/>
            <person name="Hirsch C.N."/>
            <person name="Kimball J."/>
        </authorList>
    </citation>
    <scope>NUCLEOTIDE SEQUENCE</scope>
    <source>
        <tissue evidence="3">Fresh leaf tissue</tissue>
    </source>
</reference>
<evidence type="ECO:0000313" key="3">
    <source>
        <dbReference type="EMBL" id="KAG8098543.1"/>
    </source>
</evidence>
<dbReference type="GO" id="GO:0003735">
    <property type="term" value="F:structural constituent of ribosome"/>
    <property type="evidence" value="ECO:0007669"/>
    <property type="project" value="InterPro"/>
</dbReference>
<evidence type="ECO:0000259" key="2">
    <source>
        <dbReference type="PROSITE" id="PS51138"/>
    </source>
</evidence>
<dbReference type="InterPro" id="IPR045240">
    <property type="entry name" value="Ribosomal_uL4_euk/arch"/>
</dbReference>
<dbReference type="Proteomes" id="UP000729402">
    <property type="component" value="Unassembled WGS sequence"/>
</dbReference>
<dbReference type="GO" id="GO:0006412">
    <property type="term" value="P:translation"/>
    <property type="evidence" value="ECO:0007669"/>
    <property type="project" value="InterPro"/>
</dbReference>
<accession>A0A8J5WWK3</accession>
<name>A0A8J5WWK3_ZIZPA</name>
<dbReference type="AlphaFoldDB" id="A0A8J5WWK3"/>
<evidence type="ECO:0000313" key="4">
    <source>
        <dbReference type="Proteomes" id="UP000729402"/>
    </source>
</evidence>
<dbReference type="InterPro" id="IPR025755">
    <property type="entry name" value="Ribos_uL4_C_dom"/>
</dbReference>
<keyword evidence="4" id="KW-1185">Reference proteome</keyword>
<dbReference type="EMBL" id="JAAALK010000079">
    <property type="protein sequence ID" value="KAG8098543.1"/>
    <property type="molecule type" value="Genomic_DNA"/>
</dbReference>
<evidence type="ECO:0000256" key="1">
    <source>
        <dbReference type="SAM" id="MobiDB-lite"/>
    </source>
</evidence>
<reference evidence="3" key="2">
    <citation type="submission" date="2021-02" db="EMBL/GenBank/DDBJ databases">
        <authorList>
            <person name="Kimball J.A."/>
            <person name="Haas M.W."/>
            <person name="Macchietto M."/>
            <person name="Kono T."/>
            <person name="Duquette J."/>
            <person name="Shao M."/>
        </authorList>
    </citation>
    <scope>NUCLEOTIDE SEQUENCE</scope>
    <source>
        <tissue evidence="3">Fresh leaf tissue</tissue>
    </source>
</reference>
<gene>
    <name evidence="3" type="ORF">GUJ93_ZPchr0013g34411</name>
</gene>
<comment type="caution">
    <text evidence="3">The sequence shown here is derived from an EMBL/GenBank/DDBJ whole genome shotgun (WGS) entry which is preliminary data.</text>
</comment>
<dbReference type="PANTHER" id="PTHR19431">
    <property type="entry name" value="60S RIBOSOMAL PROTEIN L4"/>
    <property type="match status" value="1"/>
</dbReference>
<dbReference type="PROSITE" id="PS51138">
    <property type="entry name" value="ENT"/>
    <property type="match status" value="1"/>
</dbReference>
<feature type="region of interest" description="Disordered" evidence="1">
    <location>
        <begin position="527"/>
        <end position="567"/>
    </location>
</feature>
<protein>
    <recommendedName>
        <fullName evidence="2">ENT domain-containing protein</fullName>
    </recommendedName>
</protein>